<dbReference type="OrthoDB" id="5847482at2759"/>
<evidence type="ECO:0000256" key="3">
    <source>
        <dbReference type="ARBA" id="ARBA00022525"/>
    </source>
</evidence>
<accession>A0A1I7S602</accession>
<feature type="signal peptide" evidence="5">
    <location>
        <begin position="1"/>
        <end position="18"/>
    </location>
</feature>
<evidence type="ECO:0000313" key="8">
    <source>
        <dbReference type="Proteomes" id="UP000095284"/>
    </source>
</evidence>
<evidence type="ECO:0000256" key="5">
    <source>
        <dbReference type="SAM" id="SignalP"/>
    </source>
</evidence>
<dbReference type="GO" id="GO:0009986">
    <property type="term" value="C:cell surface"/>
    <property type="evidence" value="ECO:0007669"/>
    <property type="project" value="InterPro"/>
</dbReference>
<sequence>MWTKIFLVTVISVNVAAASKQFVGVRGQVICENRPYKGAKVKLFDDDKGLDTDDLLAEGWSGVDGSFSISGSENEFTTIDPKVNFYHDCNDLLPCQRKFTIFIPKDYVTEEGEPIKFFDVGVLNLDGEYPEEGRDCVH</sequence>
<keyword evidence="4 5" id="KW-0732">Signal</keyword>
<dbReference type="Proteomes" id="UP000659654">
    <property type="component" value="Unassembled WGS sequence"/>
</dbReference>
<name>A0A1I7S602_BURXY</name>
<dbReference type="InterPro" id="IPR038479">
    <property type="entry name" value="Transthyretin-like_sf"/>
</dbReference>
<dbReference type="EMBL" id="CAJFCV020000001">
    <property type="protein sequence ID" value="CAG9082442.1"/>
    <property type="molecule type" value="Genomic_DNA"/>
</dbReference>
<gene>
    <name evidence="6" type="ORF">BXYJ_LOCUS911</name>
</gene>
<evidence type="ECO:0000256" key="1">
    <source>
        <dbReference type="ARBA" id="ARBA00004613"/>
    </source>
</evidence>
<dbReference type="InterPro" id="IPR001534">
    <property type="entry name" value="Transthyretin-like"/>
</dbReference>
<evidence type="ECO:0000313" key="9">
    <source>
        <dbReference type="Proteomes" id="UP000659654"/>
    </source>
</evidence>
<evidence type="ECO:0000256" key="2">
    <source>
        <dbReference type="ARBA" id="ARBA00010112"/>
    </source>
</evidence>
<organism evidence="8 10">
    <name type="scientific">Bursaphelenchus xylophilus</name>
    <name type="common">Pinewood nematode worm</name>
    <name type="synonym">Aphelenchoides xylophilus</name>
    <dbReference type="NCBI Taxonomy" id="6326"/>
    <lineage>
        <taxon>Eukaryota</taxon>
        <taxon>Metazoa</taxon>
        <taxon>Ecdysozoa</taxon>
        <taxon>Nematoda</taxon>
        <taxon>Chromadorea</taxon>
        <taxon>Rhabditida</taxon>
        <taxon>Tylenchina</taxon>
        <taxon>Tylenchomorpha</taxon>
        <taxon>Aphelenchoidea</taxon>
        <taxon>Aphelenchoididae</taxon>
        <taxon>Bursaphelenchus</taxon>
    </lineage>
</organism>
<comment type="subcellular location">
    <subcellularLocation>
        <location evidence="1">Secreted</location>
    </subcellularLocation>
</comment>
<dbReference type="PANTHER" id="PTHR21700:SF3">
    <property type="entry name" value="TRANSTHYRETIN-LIKE PROTEIN 5"/>
    <property type="match status" value="1"/>
</dbReference>
<dbReference type="SMR" id="A0A1I7S602"/>
<reference evidence="7" key="2">
    <citation type="submission" date="2020-08" db="EMBL/GenBank/DDBJ databases">
        <authorList>
            <person name="Kikuchi T."/>
        </authorList>
    </citation>
    <scope>NUCLEOTIDE SEQUENCE</scope>
    <source>
        <strain evidence="6">Ka4C1</strain>
    </source>
</reference>
<evidence type="ECO:0000256" key="4">
    <source>
        <dbReference type="ARBA" id="ARBA00022729"/>
    </source>
</evidence>
<dbReference type="Proteomes" id="UP000095284">
    <property type="component" value="Unplaced"/>
</dbReference>
<proteinExistence type="inferred from homology"/>
<dbReference type="eggNOG" id="ENOG502S1IK">
    <property type="taxonomic scope" value="Eukaryota"/>
</dbReference>
<comment type="similarity">
    <text evidence="2">Belongs to the nematode transthyretin-like family.</text>
</comment>
<evidence type="ECO:0000313" key="6">
    <source>
        <dbReference type="EMBL" id="CAD5208675.1"/>
    </source>
</evidence>
<dbReference type="Proteomes" id="UP000582659">
    <property type="component" value="Unassembled WGS sequence"/>
</dbReference>
<keyword evidence="3" id="KW-0964">Secreted</keyword>
<dbReference type="PANTHER" id="PTHR21700">
    <property type="entry name" value="TRANSTHYRETIN-LIKE FAMILY PROTEIN-RELATED"/>
    <property type="match status" value="1"/>
</dbReference>
<dbReference type="Gene3D" id="2.60.40.3330">
    <property type="match status" value="1"/>
</dbReference>
<feature type="chain" id="PRO_5036308723" evidence="5">
    <location>
        <begin position="19"/>
        <end position="138"/>
    </location>
</feature>
<dbReference type="WBParaSite" id="BXY_0843800.1">
    <property type="protein sequence ID" value="BXY_0843800.1"/>
    <property type="gene ID" value="BXY_0843800"/>
</dbReference>
<dbReference type="Pfam" id="PF01060">
    <property type="entry name" value="TTR-52"/>
    <property type="match status" value="1"/>
</dbReference>
<dbReference type="GO" id="GO:0005576">
    <property type="term" value="C:extracellular region"/>
    <property type="evidence" value="ECO:0007669"/>
    <property type="project" value="UniProtKB-SubCell"/>
</dbReference>
<protein>
    <submittedName>
        <fullName evidence="6">(pine wood nematode) hypothetical protein</fullName>
    </submittedName>
</protein>
<reference evidence="10" key="1">
    <citation type="submission" date="2016-11" db="UniProtKB">
        <authorList>
            <consortium name="WormBaseParasite"/>
        </authorList>
    </citation>
    <scope>IDENTIFICATION</scope>
</reference>
<dbReference type="AlphaFoldDB" id="A0A1I7S602"/>
<evidence type="ECO:0000313" key="7">
    <source>
        <dbReference type="EMBL" id="CAG9082442.1"/>
    </source>
</evidence>
<keyword evidence="9" id="KW-1185">Reference proteome</keyword>
<dbReference type="EMBL" id="CAJFDI010000001">
    <property type="protein sequence ID" value="CAD5208675.1"/>
    <property type="molecule type" value="Genomic_DNA"/>
</dbReference>
<evidence type="ECO:0000313" key="10">
    <source>
        <dbReference type="WBParaSite" id="BXY_0843800.1"/>
    </source>
</evidence>